<dbReference type="RefSeq" id="WP_388350561.1">
    <property type="nucleotide sequence ID" value="NZ_JBIAFJ010000026.1"/>
</dbReference>
<reference evidence="1 2" key="1">
    <citation type="submission" date="2024-10" db="EMBL/GenBank/DDBJ databases">
        <title>The Natural Products Discovery Center: Release of the First 8490 Sequenced Strains for Exploring Actinobacteria Biosynthetic Diversity.</title>
        <authorList>
            <person name="Kalkreuter E."/>
            <person name="Kautsar S.A."/>
            <person name="Yang D."/>
            <person name="Bader C.D."/>
            <person name="Teijaro C.N."/>
            <person name="Fluegel L."/>
            <person name="Davis C.M."/>
            <person name="Simpson J.R."/>
            <person name="Lauterbach L."/>
            <person name="Steele A.D."/>
            <person name="Gui C."/>
            <person name="Meng S."/>
            <person name="Li G."/>
            <person name="Viehrig K."/>
            <person name="Ye F."/>
            <person name="Su P."/>
            <person name="Kiefer A.F."/>
            <person name="Nichols A."/>
            <person name="Cepeda A.J."/>
            <person name="Yan W."/>
            <person name="Fan B."/>
            <person name="Jiang Y."/>
            <person name="Adhikari A."/>
            <person name="Zheng C.-J."/>
            <person name="Schuster L."/>
            <person name="Cowan T.M."/>
            <person name="Smanski M.J."/>
            <person name="Chevrette M.G."/>
            <person name="De Carvalho L.P.S."/>
            <person name="Shen B."/>
        </authorList>
    </citation>
    <scope>NUCLEOTIDE SEQUENCE [LARGE SCALE GENOMIC DNA]</scope>
    <source>
        <strain evidence="1 2">NPDC007147</strain>
    </source>
</reference>
<evidence type="ECO:0000313" key="1">
    <source>
        <dbReference type="EMBL" id="MFE9172717.1"/>
    </source>
</evidence>
<dbReference type="EMBL" id="JBIAFJ010000026">
    <property type="protein sequence ID" value="MFE9172717.1"/>
    <property type="molecule type" value="Genomic_DNA"/>
</dbReference>
<gene>
    <name evidence="1" type="ORF">ACFYNZ_25125</name>
</gene>
<evidence type="ECO:0000313" key="2">
    <source>
        <dbReference type="Proteomes" id="UP001601197"/>
    </source>
</evidence>
<sequence length="182" mass="20318">MNGLFDDLDRLDLDAHARRWSAPEAVCADGSVSQWTAAAQQFAARLQQAPERLSGRQWQAVASGWSALLAAAERATGPQHNEWLLRDLWLRSWLSQKLGRRAEVPLLDPGAVLEGALDAMPMPPDAAAVLSGHWRELDRPHVLALRMIRRLLAPVRPLAHLLAEHPRWGEFEAWERIAGDLP</sequence>
<accession>A0ABW6KXV1</accession>
<protein>
    <submittedName>
        <fullName evidence="1">Uncharacterized protein</fullName>
    </submittedName>
</protein>
<dbReference type="Proteomes" id="UP001601197">
    <property type="component" value="Unassembled WGS sequence"/>
</dbReference>
<name>A0ABW6KXV1_9ACTN</name>
<keyword evidence="2" id="KW-1185">Reference proteome</keyword>
<comment type="caution">
    <text evidence="1">The sequence shown here is derived from an EMBL/GenBank/DDBJ whole genome shotgun (WGS) entry which is preliminary data.</text>
</comment>
<proteinExistence type="predicted"/>
<organism evidence="1 2">
    <name type="scientific">Streptomyces kebangsaanensis</name>
    <dbReference type="NCBI Taxonomy" id="864058"/>
    <lineage>
        <taxon>Bacteria</taxon>
        <taxon>Bacillati</taxon>
        <taxon>Actinomycetota</taxon>
        <taxon>Actinomycetes</taxon>
        <taxon>Kitasatosporales</taxon>
        <taxon>Streptomycetaceae</taxon>
        <taxon>Streptomyces</taxon>
    </lineage>
</organism>